<protein>
    <submittedName>
        <fullName evidence="2">Uncharacterized protein</fullName>
    </submittedName>
</protein>
<name>A0A5J9SNJ9_9POAL</name>
<feature type="compositionally biased region" description="Basic and acidic residues" evidence="1">
    <location>
        <begin position="200"/>
        <end position="213"/>
    </location>
</feature>
<feature type="compositionally biased region" description="Low complexity" evidence="1">
    <location>
        <begin position="214"/>
        <end position="236"/>
    </location>
</feature>
<organism evidence="2 3">
    <name type="scientific">Eragrostis curvula</name>
    <name type="common">weeping love grass</name>
    <dbReference type="NCBI Taxonomy" id="38414"/>
    <lineage>
        <taxon>Eukaryota</taxon>
        <taxon>Viridiplantae</taxon>
        <taxon>Streptophyta</taxon>
        <taxon>Embryophyta</taxon>
        <taxon>Tracheophyta</taxon>
        <taxon>Spermatophyta</taxon>
        <taxon>Magnoliopsida</taxon>
        <taxon>Liliopsida</taxon>
        <taxon>Poales</taxon>
        <taxon>Poaceae</taxon>
        <taxon>PACMAD clade</taxon>
        <taxon>Chloridoideae</taxon>
        <taxon>Eragrostideae</taxon>
        <taxon>Eragrostidinae</taxon>
        <taxon>Eragrostis</taxon>
    </lineage>
</organism>
<proteinExistence type="predicted"/>
<dbReference type="PANTHER" id="PTHR33130">
    <property type="entry name" value="PUTATIVE (DUF1639)-RELATED"/>
    <property type="match status" value="1"/>
</dbReference>
<dbReference type="PANTHER" id="PTHR33130:SF35">
    <property type="entry name" value="OS05G0556600 PROTEIN"/>
    <property type="match status" value="1"/>
</dbReference>
<feature type="compositionally biased region" description="Basic residues" evidence="1">
    <location>
        <begin position="371"/>
        <end position="380"/>
    </location>
</feature>
<accession>A0A5J9SNJ9</accession>
<feature type="compositionally biased region" description="Basic and acidic residues" evidence="1">
    <location>
        <begin position="326"/>
        <end position="345"/>
    </location>
</feature>
<sequence>MHPTPHVSEPHAGQVLRPDNVQVVAKFGAVIAVHVPGDLNKACTLDYLDRGETPRWDEEGVRVRLQKPKAEEKLKKADLMRGSVEPVAVARDVASSSPSKPTAALDMMRFQRPNPDCLPLPNGISSGSGGSRKPTPAAAPAHRSSKDEAAPAVATDSSRLASYLASTSLESKQRARAPQPPAPAGPSSSSSLAATSTRSPARDHGHHGSDHSDPAASPSYLGAGASSSAGPAAGAGEVLLQWGHNKRTRGRRDASSSSASASTASPLRRQPAAKIQRRSSAPDKLMPPPSGPSHTRGSNLRVGSSSTPPARAGDAHHGRGSIPHHRSAEERALGKARAEKQRPDGGKASQPRAEAAAAPVMGLMVPDQKQMHQHHHHHHQADHLHNAGASSSKPKLEMPRIFTTLSRKEKEEDFLAIKGTKLPVRPKKRPKNVEKAVNFICPGMWLTDVTRNRYEVREKKCPKKVYIDPPRLASFFELS</sequence>
<dbReference type="Pfam" id="PF07797">
    <property type="entry name" value="DUF1639"/>
    <property type="match status" value="1"/>
</dbReference>
<dbReference type="Proteomes" id="UP000324897">
    <property type="component" value="Unassembled WGS sequence"/>
</dbReference>
<evidence type="ECO:0000256" key="1">
    <source>
        <dbReference type="SAM" id="MobiDB-lite"/>
    </source>
</evidence>
<dbReference type="Gramene" id="TVU00545">
    <property type="protein sequence ID" value="TVU00545"/>
    <property type="gene ID" value="EJB05_54008"/>
</dbReference>
<feature type="non-terminal residue" evidence="2">
    <location>
        <position position="1"/>
    </location>
</feature>
<reference evidence="2 3" key="1">
    <citation type="journal article" date="2019" name="Sci. Rep.">
        <title>A high-quality genome of Eragrostis curvula grass provides insights into Poaceae evolution and supports new strategies to enhance forage quality.</title>
        <authorList>
            <person name="Carballo J."/>
            <person name="Santos B.A.C.M."/>
            <person name="Zappacosta D."/>
            <person name="Garbus I."/>
            <person name="Selva J.P."/>
            <person name="Gallo C.A."/>
            <person name="Diaz A."/>
            <person name="Albertini E."/>
            <person name="Caccamo M."/>
            <person name="Echenique V."/>
        </authorList>
    </citation>
    <scope>NUCLEOTIDE SEQUENCE [LARGE SCALE GENOMIC DNA]</scope>
    <source>
        <strain evidence="3">cv. Victoria</strain>
        <tissue evidence="2">Leaf</tissue>
    </source>
</reference>
<feature type="compositionally biased region" description="Low complexity" evidence="1">
    <location>
        <begin position="255"/>
        <end position="265"/>
    </location>
</feature>
<feature type="compositionally biased region" description="Polar residues" evidence="1">
    <location>
        <begin position="292"/>
        <end position="308"/>
    </location>
</feature>
<feature type="compositionally biased region" description="Low complexity" evidence="1">
    <location>
        <begin position="185"/>
        <end position="199"/>
    </location>
</feature>
<feature type="compositionally biased region" description="Polar residues" evidence="1">
    <location>
        <begin position="155"/>
        <end position="170"/>
    </location>
</feature>
<dbReference type="AlphaFoldDB" id="A0A5J9SNJ9"/>
<dbReference type="EMBL" id="RWGY01000571">
    <property type="protein sequence ID" value="TVU00545.1"/>
    <property type="molecule type" value="Genomic_DNA"/>
</dbReference>
<evidence type="ECO:0000313" key="2">
    <source>
        <dbReference type="EMBL" id="TVU00545.1"/>
    </source>
</evidence>
<dbReference type="InterPro" id="IPR012438">
    <property type="entry name" value="DUF1639"/>
</dbReference>
<comment type="caution">
    <text evidence="2">The sequence shown here is derived from an EMBL/GenBank/DDBJ whole genome shotgun (WGS) entry which is preliminary data.</text>
</comment>
<feature type="region of interest" description="Disordered" evidence="1">
    <location>
        <begin position="368"/>
        <end position="394"/>
    </location>
</feature>
<gene>
    <name evidence="2" type="ORF">EJB05_54008</name>
</gene>
<keyword evidence="3" id="KW-1185">Reference proteome</keyword>
<dbReference type="OrthoDB" id="2018605at2759"/>
<feature type="region of interest" description="Disordered" evidence="1">
    <location>
        <begin position="111"/>
        <end position="356"/>
    </location>
</feature>
<evidence type="ECO:0000313" key="3">
    <source>
        <dbReference type="Proteomes" id="UP000324897"/>
    </source>
</evidence>